<protein>
    <submittedName>
        <fullName evidence="1">Uncharacterized protein</fullName>
    </submittedName>
</protein>
<comment type="caution">
    <text evidence="1">The sequence shown here is derived from an EMBL/GenBank/DDBJ whole genome shotgun (WGS) entry which is preliminary data.</text>
</comment>
<dbReference type="AlphaFoldDB" id="A0AAJ0BN53"/>
<keyword evidence="2" id="KW-1185">Reference proteome</keyword>
<accession>A0AAJ0BN53</accession>
<dbReference type="EMBL" id="MU839827">
    <property type="protein sequence ID" value="KAK1761236.1"/>
    <property type="molecule type" value="Genomic_DNA"/>
</dbReference>
<reference evidence="1" key="1">
    <citation type="submission" date="2023-06" db="EMBL/GenBank/DDBJ databases">
        <title>Genome-scale phylogeny and comparative genomics of the fungal order Sordariales.</title>
        <authorList>
            <consortium name="Lawrence Berkeley National Laboratory"/>
            <person name="Hensen N."/>
            <person name="Bonometti L."/>
            <person name="Westerberg I."/>
            <person name="Brannstrom I.O."/>
            <person name="Guillou S."/>
            <person name="Cros-Aarteil S."/>
            <person name="Calhoun S."/>
            <person name="Haridas S."/>
            <person name="Kuo A."/>
            <person name="Mondo S."/>
            <person name="Pangilinan J."/>
            <person name="Riley R."/>
            <person name="Labutti K."/>
            <person name="Andreopoulos B."/>
            <person name="Lipzen A."/>
            <person name="Chen C."/>
            <person name="Yanf M."/>
            <person name="Daum C."/>
            <person name="Ng V."/>
            <person name="Clum A."/>
            <person name="Steindorff A."/>
            <person name="Ohm R."/>
            <person name="Martin F."/>
            <person name="Silar P."/>
            <person name="Natvig D."/>
            <person name="Lalanne C."/>
            <person name="Gautier V."/>
            <person name="Ament-Velasquez S.L."/>
            <person name="Kruys A."/>
            <person name="Hutchinson M.I."/>
            <person name="Powell A.J."/>
            <person name="Barry K."/>
            <person name="Miller A.N."/>
            <person name="Grigoriev I.V."/>
            <person name="Debuchy R."/>
            <person name="Gladieux P."/>
            <person name="Thoren M.H."/>
            <person name="Johannesson H."/>
        </authorList>
    </citation>
    <scope>NUCLEOTIDE SEQUENCE</scope>
    <source>
        <strain evidence="1">PSN4</strain>
    </source>
</reference>
<proteinExistence type="predicted"/>
<gene>
    <name evidence="1" type="ORF">QBC47DRAFT_24318</name>
</gene>
<evidence type="ECO:0000313" key="1">
    <source>
        <dbReference type="EMBL" id="KAK1761236.1"/>
    </source>
</evidence>
<sequence>MSGSGGFYKYRCKYFLTHDCNNWVYVNGAACAYCVADGRECMETEIAPAAPRFPRDIYVPQPCDGTLHYMLMEVVVEDGDGSNWYLRHKVSAEPLVKPIVTNIPGPVMAASGFHTHHGFPMNHGGY</sequence>
<evidence type="ECO:0000313" key="2">
    <source>
        <dbReference type="Proteomes" id="UP001239445"/>
    </source>
</evidence>
<name>A0AAJ0BN53_9PEZI</name>
<dbReference type="Proteomes" id="UP001239445">
    <property type="component" value="Unassembled WGS sequence"/>
</dbReference>
<organism evidence="1 2">
    <name type="scientific">Echria macrotheca</name>
    <dbReference type="NCBI Taxonomy" id="438768"/>
    <lineage>
        <taxon>Eukaryota</taxon>
        <taxon>Fungi</taxon>
        <taxon>Dikarya</taxon>
        <taxon>Ascomycota</taxon>
        <taxon>Pezizomycotina</taxon>
        <taxon>Sordariomycetes</taxon>
        <taxon>Sordariomycetidae</taxon>
        <taxon>Sordariales</taxon>
        <taxon>Schizotheciaceae</taxon>
        <taxon>Echria</taxon>
    </lineage>
</organism>